<sequence>MGETATRQQGDHIMMGDLLLGQRFLYQEGVLKVTRSPYQCMGGGE</sequence>
<dbReference type="EMBL" id="KP795701">
    <property type="protein sequence ID" value="AKN40619.1"/>
    <property type="molecule type" value="Genomic_DNA"/>
</dbReference>
<protein>
    <submittedName>
        <fullName evidence="1">Uncharacterized protein</fullName>
    </submittedName>
</protein>
<accession>A0A0H4A315</accession>
<dbReference type="AlphaFoldDB" id="A0A0H4A315"/>
<evidence type="ECO:0000313" key="1">
    <source>
        <dbReference type="EMBL" id="AKN40619.1"/>
    </source>
</evidence>
<name>A0A0H4A315_9VIBR</name>
<proteinExistence type="predicted"/>
<reference evidence="1" key="1">
    <citation type="journal article" date="2015" name="MBio">
        <title>Eco-Evolutionary Dynamics of Episomes among Ecologically Cohesive Bacterial Populations.</title>
        <authorList>
            <person name="Xue H."/>
            <person name="Cordero O.X."/>
            <person name="Camas F.M."/>
            <person name="Trimble W."/>
            <person name="Meyer F."/>
            <person name="Guglielmini J."/>
            <person name="Rocha E.P."/>
            <person name="Polz M.F."/>
        </authorList>
    </citation>
    <scope>NUCLEOTIDE SEQUENCE</scope>
    <source>
        <strain evidence="1">FF_307</strain>
    </source>
</reference>
<organism evidence="1">
    <name type="scientific">Vibrio sp. FF_307</name>
    <dbReference type="NCBI Taxonomy" id="1652834"/>
    <lineage>
        <taxon>Bacteria</taxon>
        <taxon>Pseudomonadati</taxon>
        <taxon>Pseudomonadota</taxon>
        <taxon>Gammaproteobacteria</taxon>
        <taxon>Vibrionales</taxon>
        <taxon>Vibrionaceae</taxon>
        <taxon>Vibrio</taxon>
    </lineage>
</organism>